<comment type="caution">
    <text evidence="2">The sequence shown here is derived from an EMBL/GenBank/DDBJ whole genome shotgun (WGS) entry which is preliminary data.</text>
</comment>
<organism evidence="2 3">
    <name type="scientific">Portunus trituberculatus</name>
    <name type="common">Swimming crab</name>
    <name type="synonym">Neptunus trituberculatus</name>
    <dbReference type="NCBI Taxonomy" id="210409"/>
    <lineage>
        <taxon>Eukaryota</taxon>
        <taxon>Metazoa</taxon>
        <taxon>Ecdysozoa</taxon>
        <taxon>Arthropoda</taxon>
        <taxon>Crustacea</taxon>
        <taxon>Multicrustacea</taxon>
        <taxon>Malacostraca</taxon>
        <taxon>Eumalacostraca</taxon>
        <taxon>Eucarida</taxon>
        <taxon>Decapoda</taxon>
        <taxon>Pleocyemata</taxon>
        <taxon>Brachyura</taxon>
        <taxon>Eubrachyura</taxon>
        <taxon>Portunoidea</taxon>
        <taxon>Portunidae</taxon>
        <taxon>Portuninae</taxon>
        <taxon>Portunus</taxon>
    </lineage>
</organism>
<accession>A0A5B7D4F8</accession>
<feature type="transmembrane region" description="Helical" evidence="1">
    <location>
        <begin position="136"/>
        <end position="161"/>
    </location>
</feature>
<evidence type="ECO:0000313" key="3">
    <source>
        <dbReference type="Proteomes" id="UP000324222"/>
    </source>
</evidence>
<keyword evidence="1" id="KW-0812">Transmembrane</keyword>
<dbReference type="Proteomes" id="UP000324222">
    <property type="component" value="Unassembled WGS sequence"/>
</dbReference>
<keyword evidence="1" id="KW-0472">Membrane</keyword>
<dbReference type="AlphaFoldDB" id="A0A5B7D4F8"/>
<dbReference type="EMBL" id="VSRR010000508">
    <property type="protein sequence ID" value="MPC16458.1"/>
    <property type="molecule type" value="Genomic_DNA"/>
</dbReference>
<proteinExistence type="predicted"/>
<reference evidence="2 3" key="1">
    <citation type="submission" date="2019-05" db="EMBL/GenBank/DDBJ databases">
        <title>Another draft genome of Portunus trituberculatus and its Hox gene families provides insights of decapod evolution.</title>
        <authorList>
            <person name="Jeong J.-H."/>
            <person name="Song I."/>
            <person name="Kim S."/>
            <person name="Choi T."/>
            <person name="Kim D."/>
            <person name="Ryu S."/>
            <person name="Kim W."/>
        </authorList>
    </citation>
    <scope>NUCLEOTIDE SEQUENCE [LARGE SCALE GENOMIC DNA]</scope>
    <source>
        <tissue evidence="2">Muscle</tissue>
    </source>
</reference>
<keyword evidence="1" id="KW-1133">Transmembrane helix</keyword>
<protein>
    <recommendedName>
        <fullName evidence="4">Transmembrane protein</fullName>
    </recommendedName>
</protein>
<evidence type="ECO:0000256" key="1">
    <source>
        <dbReference type="SAM" id="Phobius"/>
    </source>
</evidence>
<gene>
    <name evidence="2" type="ORF">E2C01_009282</name>
</gene>
<keyword evidence="3" id="KW-1185">Reference proteome</keyword>
<sequence>MANLLKHHSLTHQIVSTCRLPTRQTTSLVFIRTRLLWPPSVNTRVLAPQPQRIFTLRDDTLQESVEGMTPDMTDSFPRLTSDTSQVSANTATLAPAKVHLPRVERVSKLSPLSSYQARRLPIEPQTANIGRVEELLAIWVTVYFVAWCASVWDVYVIALFYCKRLSELAIRVPVA</sequence>
<name>A0A5B7D4F8_PORTR</name>
<evidence type="ECO:0008006" key="4">
    <source>
        <dbReference type="Google" id="ProtNLM"/>
    </source>
</evidence>
<evidence type="ECO:0000313" key="2">
    <source>
        <dbReference type="EMBL" id="MPC16458.1"/>
    </source>
</evidence>